<comment type="caution">
    <text evidence="1">The sequence shown here is derived from an EMBL/GenBank/DDBJ whole genome shotgun (WGS) entry which is preliminary data.</text>
</comment>
<sequence>MNPECFDYKTIAMKLNIPKKRLKQLEDMIYKEFPRDKMMFELHMLRLLNSTKKGRVDIQEFISL</sequence>
<accession>A0A1F5V5B0</accession>
<evidence type="ECO:0000313" key="2">
    <source>
        <dbReference type="Proteomes" id="UP000178943"/>
    </source>
</evidence>
<dbReference type="Proteomes" id="UP000178943">
    <property type="component" value="Unassembled WGS sequence"/>
</dbReference>
<gene>
    <name evidence="1" type="ORF">A2Y62_07925</name>
</gene>
<evidence type="ECO:0000313" key="1">
    <source>
        <dbReference type="EMBL" id="OGF58595.1"/>
    </source>
</evidence>
<dbReference type="EMBL" id="MFGW01000244">
    <property type="protein sequence ID" value="OGF58595.1"/>
    <property type="molecule type" value="Genomic_DNA"/>
</dbReference>
<organism evidence="1 2">
    <name type="scientific">Candidatus Fischerbacteria bacterium RBG_13_37_8</name>
    <dbReference type="NCBI Taxonomy" id="1817863"/>
    <lineage>
        <taxon>Bacteria</taxon>
        <taxon>Candidatus Fischeribacteriota</taxon>
    </lineage>
</organism>
<protein>
    <recommendedName>
        <fullName evidence="3">EF-hand domain-containing protein</fullName>
    </recommendedName>
</protein>
<dbReference type="AlphaFoldDB" id="A0A1F5V5B0"/>
<proteinExistence type="predicted"/>
<evidence type="ECO:0008006" key="3">
    <source>
        <dbReference type="Google" id="ProtNLM"/>
    </source>
</evidence>
<reference evidence="1 2" key="1">
    <citation type="journal article" date="2016" name="Nat. Commun.">
        <title>Thousands of microbial genomes shed light on interconnected biogeochemical processes in an aquifer system.</title>
        <authorList>
            <person name="Anantharaman K."/>
            <person name="Brown C.T."/>
            <person name="Hug L.A."/>
            <person name="Sharon I."/>
            <person name="Castelle C.J."/>
            <person name="Probst A.J."/>
            <person name="Thomas B.C."/>
            <person name="Singh A."/>
            <person name="Wilkins M.J."/>
            <person name="Karaoz U."/>
            <person name="Brodie E.L."/>
            <person name="Williams K.H."/>
            <person name="Hubbard S.S."/>
            <person name="Banfield J.F."/>
        </authorList>
    </citation>
    <scope>NUCLEOTIDE SEQUENCE [LARGE SCALE GENOMIC DNA]</scope>
</reference>
<name>A0A1F5V5B0_9BACT</name>